<dbReference type="Pfam" id="PF03922">
    <property type="entry name" value="OmpW"/>
    <property type="match status" value="1"/>
</dbReference>
<dbReference type="PANTHER" id="PTHR36920">
    <property type="match status" value="1"/>
</dbReference>
<gene>
    <name evidence="1" type="primary">ompW</name>
    <name evidence="1" type="ORF">GPAL_0004</name>
</gene>
<keyword evidence="2" id="KW-1185">Reference proteome</keyword>
<protein>
    <submittedName>
        <fullName evidence="1">Outer membrane protein</fullName>
    </submittedName>
</protein>
<dbReference type="RefSeq" id="WP_006007859.1">
    <property type="nucleotide sequence ID" value="NZ_AUAV01000024.1"/>
</dbReference>
<organism evidence="1 2">
    <name type="scientific">Brumicola pallidula DSM 14239 = ACAM 615</name>
    <dbReference type="NCBI Taxonomy" id="1121922"/>
    <lineage>
        <taxon>Bacteria</taxon>
        <taxon>Pseudomonadati</taxon>
        <taxon>Pseudomonadota</taxon>
        <taxon>Gammaproteobacteria</taxon>
        <taxon>Alteromonadales</taxon>
        <taxon>Alteromonadaceae</taxon>
        <taxon>Brumicola</taxon>
    </lineage>
</organism>
<dbReference type="GO" id="GO:0055085">
    <property type="term" value="P:transmembrane transport"/>
    <property type="evidence" value="ECO:0007669"/>
    <property type="project" value="TreeGrafter"/>
</dbReference>
<dbReference type="InterPro" id="IPR011250">
    <property type="entry name" value="OMP/PagP_B-barrel"/>
</dbReference>
<dbReference type="GO" id="GO:0019867">
    <property type="term" value="C:outer membrane"/>
    <property type="evidence" value="ECO:0007669"/>
    <property type="project" value="InterPro"/>
</dbReference>
<evidence type="ECO:0000313" key="1">
    <source>
        <dbReference type="EMBL" id="GAC26890.1"/>
    </source>
</evidence>
<dbReference type="AlphaFoldDB" id="K6ZU83"/>
<proteinExistence type="predicted"/>
<dbReference type="SUPFAM" id="SSF56925">
    <property type="entry name" value="OMPA-like"/>
    <property type="match status" value="1"/>
</dbReference>
<comment type="caution">
    <text evidence="1">The sequence shown here is derived from an EMBL/GenBank/DDBJ whole genome shotgun (WGS) entry which is preliminary data.</text>
</comment>
<reference evidence="2" key="1">
    <citation type="journal article" date="2014" name="Environ. Microbiol.">
        <title>Comparative genomics of the marine bacterial genus Glaciecola reveals the high degree of genomic diversity and genomic characteristic for cold adaptation.</title>
        <authorList>
            <person name="Qin Q.L."/>
            <person name="Xie B.B."/>
            <person name="Yu Y."/>
            <person name="Shu Y.L."/>
            <person name="Rong J.C."/>
            <person name="Zhang Y.J."/>
            <person name="Zhao D.L."/>
            <person name="Chen X.L."/>
            <person name="Zhang X.Y."/>
            <person name="Chen B."/>
            <person name="Zhou B.C."/>
            <person name="Zhang Y.Z."/>
        </authorList>
    </citation>
    <scope>NUCLEOTIDE SEQUENCE [LARGE SCALE GENOMIC DNA]</scope>
    <source>
        <strain evidence="2">ACAM 615</strain>
    </source>
</reference>
<dbReference type="Proteomes" id="UP000006251">
    <property type="component" value="Unassembled WGS sequence"/>
</dbReference>
<dbReference type="Gene3D" id="2.40.160.20">
    <property type="match status" value="1"/>
</dbReference>
<dbReference type="InterPro" id="IPR005618">
    <property type="entry name" value="OMPW"/>
</dbReference>
<evidence type="ECO:0000313" key="2">
    <source>
        <dbReference type="Proteomes" id="UP000006251"/>
    </source>
</evidence>
<dbReference type="PANTHER" id="PTHR36920:SF1">
    <property type="entry name" value="OUTER MEMBRANE PROTEIN W"/>
    <property type="match status" value="1"/>
</dbReference>
<name>K6ZU83_9ALTE</name>
<dbReference type="STRING" id="1121922.GCA_000428905_03689"/>
<dbReference type="EMBL" id="BAEQ01000002">
    <property type="protein sequence ID" value="GAC26890.1"/>
    <property type="molecule type" value="Genomic_DNA"/>
</dbReference>
<dbReference type="OrthoDB" id="9807574at2"/>
<accession>K6ZU83</accession>
<sequence>MKNTVTKTRVTGSLIQGVALSGIVFASLVFAGNAIAYEKGDLVVRGGFTNVSPNDDASNIFAGGADLGVSLTVGSDTQLGLNIAYFVTDNINIEVLAATPFTHDVNFSVSDPLGTGNKLGEVTHLPPSVTANYYFMDASSAFQPYVGAGLNYTIFFDEEFTSANKAAGLTDLELDNSLGLTAQLGADYKINDKWHVNASVRWIDIDTEANFKLGSASGKVSDIEIDPTVMTVSLGYTF</sequence>